<dbReference type="EMBL" id="UINC01021678">
    <property type="protein sequence ID" value="SVA89739.1"/>
    <property type="molecule type" value="Genomic_DNA"/>
</dbReference>
<reference evidence="1" key="1">
    <citation type="submission" date="2018-05" db="EMBL/GenBank/DDBJ databases">
        <authorList>
            <person name="Lanie J.A."/>
            <person name="Ng W.-L."/>
            <person name="Kazmierczak K.M."/>
            <person name="Andrzejewski T.M."/>
            <person name="Davidsen T.M."/>
            <person name="Wayne K.J."/>
            <person name="Tettelin H."/>
            <person name="Glass J.I."/>
            <person name="Rusch D."/>
            <person name="Podicherti R."/>
            <person name="Tsui H.-C.T."/>
            <person name="Winkler M.E."/>
        </authorList>
    </citation>
    <scope>NUCLEOTIDE SEQUENCE</scope>
</reference>
<dbReference type="InterPro" id="IPR015422">
    <property type="entry name" value="PyrdxlP-dep_Trfase_small"/>
</dbReference>
<dbReference type="Gene3D" id="3.90.1150.10">
    <property type="entry name" value="Aspartate Aminotransferase, domain 1"/>
    <property type="match status" value="1"/>
</dbReference>
<sequence>MDTRVEYYNLDRIHNKCKAELNAVAKSVINSGNYVLNTGEFEAEFAAYTGARYCCALNSGTSALHIALKALGIKPGDEVITVSATFQATVAAIKYCGATPVYLDIEADTLCMDTTKLESKITPRTKAILPVHLYGNFCEMGNILTVAHAHNIPIIEDCAQAVGTEWKGQHAGTFGDIGCFSFYPGKGLGALGDAGCIITNDKHYYDIACKLRSWGGEKQSYNYRMSNLQAEFLRVKLKYLDWVIDEKTKVANIYRKFLKDYIYSDPHVQHSFHIYPILTKNRDKIITSLSNQVELKAHYPIPVHRLPAYRTSVSLPITESWAKHTLSLPIYPGVKHTKVIEALNDYTMSFL</sequence>
<dbReference type="PIRSF" id="PIRSF000390">
    <property type="entry name" value="PLP_StrS"/>
    <property type="match status" value="1"/>
</dbReference>
<protein>
    <submittedName>
        <fullName evidence="1">Uncharacterized protein</fullName>
    </submittedName>
</protein>
<proteinExistence type="predicted"/>
<accession>A0A381ZKN7</accession>
<dbReference type="GO" id="GO:0008483">
    <property type="term" value="F:transaminase activity"/>
    <property type="evidence" value="ECO:0007669"/>
    <property type="project" value="TreeGrafter"/>
</dbReference>
<organism evidence="1">
    <name type="scientific">marine metagenome</name>
    <dbReference type="NCBI Taxonomy" id="408172"/>
    <lineage>
        <taxon>unclassified sequences</taxon>
        <taxon>metagenomes</taxon>
        <taxon>ecological metagenomes</taxon>
    </lineage>
</organism>
<name>A0A381ZKN7_9ZZZZ</name>
<dbReference type="InterPro" id="IPR000653">
    <property type="entry name" value="DegT/StrS_aminotransferase"/>
</dbReference>
<dbReference type="GO" id="GO:0000271">
    <property type="term" value="P:polysaccharide biosynthetic process"/>
    <property type="evidence" value="ECO:0007669"/>
    <property type="project" value="TreeGrafter"/>
</dbReference>
<gene>
    <name evidence="1" type="ORF">METZ01_LOCUS142593</name>
</gene>
<dbReference type="AlphaFoldDB" id="A0A381ZKN7"/>
<dbReference type="CDD" id="cd00616">
    <property type="entry name" value="AHBA_syn"/>
    <property type="match status" value="1"/>
</dbReference>
<evidence type="ECO:0000313" key="1">
    <source>
        <dbReference type="EMBL" id="SVA89739.1"/>
    </source>
</evidence>
<dbReference type="PANTHER" id="PTHR30244">
    <property type="entry name" value="TRANSAMINASE"/>
    <property type="match status" value="1"/>
</dbReference>
<dbReference type="SUPFAM" id="SSF53383">
    <property type="entry name" value="PLP-dependent transferases"/>
    <property type="match status" value="1"/>
</dbReference>
<dbReference type="Pfam" id="PF01041">
    <property type="entry name" value="DegT_DnrJ_EryC1"/>
    <property type="match status" value="1"/>
</dbReference>
<dbReference type="Gene3D" id="3.40.640.10">
    <property type="entry name" value="Type I PLP-dependent aspartate aminotransferase-like (Major domain)"/>
    <property type="match status" value="1"/>
</dbReference>
<dbReference type="GO" id="GO:0030170">
    <property type="term" value="F:pyridoxal phosphate binding"/>
    <property type="evidence" value="ECO:0007669"/>
    <property type="project" value="TreeGrafter"/>
</dbReference>
<dbReference type="InterPro" id="IPR015421">
    <property type="entry name" value="PyrdxlP-dep_Trfase_major"/>
</dbReference>
<dbReference type="InterPro" id="IPR015424">
    <property type="entry name" value="PyrdxlP-dep_Trfase"/>
</dbReference>
<dbReference type="PANTHER" id="PTHR30244:SF34">
    <property type="entry name" value="DTDP-4-AMINO-4,6-DIDEOXYGALACTOSE TRANSAMINASE"/>
    <property type="match status" value="1"/>
</dbReference>